<dbReference type="EMBL" id="JBHSAB010000014">
    <property type="protein sequence ID" value="MFC3908871.1"/>
    <property type="molecule type" value="Genomic_DNA"/>
</dbReference>
<dbReference type="Pfam" id="PF00561">
    <property type="entry name" value="Abhydrolase_1"/>
    <property type="match status" value="1"/>
</dbReference>
<dbReference type="PRINTS" id="PR00111">
    <property type="entry name" value="ABHYDROLASE"/>
</dbReference>
<evidence type="ECO:0000313" key="2">
    <source>
        <dbReference type="EMBL" id="MFC3908871.1"/>
    </source>
</evidence>
<dbReference type="PROSITE" id="PS51257">
    <property type="entry name" value="PROKAR_LIPOPROTEIN"/>
    <property type="match status" value="1"/>
</dbReference>
<reference evidence="3" key="1">
    <citation type="journal article" date="2019" name="Int. J. Syst. Evol. Microbiol.">
        <title>The Global Catalogue of Microorganisms (GCM) 10K type strain sequencing project: providing services to taxonomists for standard genome sequencing and annotation.</title>
        <authorList>
            <consortium name="The Broad Institute Genomics Platform"/>
            <consortium name="The Broad Institute Genome Sequencing Center for Infectious Disease"/>
            <person name="Wu L."/>
            <person name="Ma J."/>
        </authorList>
    </citation>
    <scope>NUCLEOTIDE SEQUENCE [LARGE SCALE GENOMIC DNA]</scope>
    <source>
        <strain evidence="3">CCUG 59858</strain>
    </source>
</reference>
<organism evidence="2 3">
    <name type="scientific">Legionella dresdenensis</name>
    <dbReference type="NCBI Taxonomy" id="450200"/>
    <lineage>
        <taxon>Bacteria</taxon>
        <taxon>Pseudomonadati</taxon>
        <taxon>Pseudomonadota</taxon>
        <taxon>Gammaproteobacteria</taxon>
        <taxon>Legionellales</taxon>
        <taxon>Legionellaceae</taxon>
        <taxon>Legionella</taxon>
    </lineage>
</organism>
<protein>
    <submittedName>
        <fullName evidence="2">Alpha/beta fold hydrolase</fullName>
    </submittedName>
</protein>
<evidence type="ECO:0000313" key="3">
    <source>
        <dbReference type="Proteomes" id="UP001595758"/>
    </source>
</evidence>
<evidence type="ECO:0000259" key="1">
    <source>
        <dbReference type="Pfam" id="PF00561"/>
    </source>
</evidence>
<comment type="caution">
    <text evidence="2">The sequence shown here is derived from an EMBL/GenBank/DDBJ whole genome shotgun (WGS) entry which is preliminary data.</text>
</comment>
<feature type="domain" description="AB hydrolase-1" evidence="1">
    <location>
        <begin position="23"/>
        <end position="252"/>
    </location>
</feature>
<keyword evidence="2" id="KW-0378">Hydrolase</keyword>
<sequence>MPGKIRINDIDIYYEIHGKGNGNPLVLIAGFSCDHTFWTGVLGDLSRSHEVILFDNRGIGQTDAPDTPYSIDLMADDVMALITRFELDKPVIVGQSMGSAIAQNMARRFGRDLSKIVLINTFHSINKAPEMAFEFAGELQRSNASLNFRVQSIAPWVFSSEFLARPGQFDNLIKLTRDNPYPQTYVGYCRQLDALKGFNSRDWLHEIEVPALVIAAEEDIVSPVAGAREVVNGIGNQTRLAIIPGGHASPVEQPQKVSQTILNFVHGA</sequence>
<dbReference type="SUPFAM" id="SSF53474">
    <property type="entry name" value="alpha/beta-Hydrolases"/>
    <property type="match status" value="1"/>
</dbReference>
<dbReference type="Proteomes" id="UP001595758">
    <property type="component" value="Unassembled WGS sequence"/>
</dbReference>
<dbReference type="Gene3D" id="3.40.50.1820">
    <property type="entry name" value="alpha/beta hydrolase"/>
    <property type="match status" value="1"/>
</dbReference>
<dbReference type="PRINTS" id="PR00412">
    <property type="entry name" value="EPOXHYDRLASE"/>
</dbReference>
<keyword evidence="3" id="KW-1185">Reference proteome</keyword>
<dbReference type="InterPro" id="IPR029058">
    <property type="entry name" value="AB_hydrolase_fold"/>
</dbReference>
<accession>A0ABV8CF68</accession>
<dbReference type="GO" id="GO:0016787">
    <property type="term" value="F:hydrolase activity"/>
    <property type="evidence" value="ECO:0007669"/>
    <property type="project" value="UniProtKB-KW"/>
</dbReference>
<dbReference type="RefSeq" id="WP_382342566.1">
    <property type="nucleotide sequence ID" value="NZ_JBHSAB010000014.1"/>
</dbReference>
<name>A0ABV8CF68_9GAMM</name>
<dbReference type="InterPro" id="IPR050471">
    <property type="entry name" value="AB_hydrolase"/>
</dbReference>
<proteinExistence type="predicted"/>
<dbReference type="PANTHER" id="PTHR43433">
    <property type="entry name" value="HYDROLASE, ALPHA/BETA FOLD FAMILY PROTEIN"/>
    <property type="match status" value="1"/>
</dbReference>
<dbReference type="InterPro" id="IPR000639">
    <property type="entry name" value="Epox_hydrolase-like"/>
</dbReference>
<dbReference type="InterPro" id="IPR000073">
    <property type="entry name" value="AB_hydrolase_1"/>
</dbReference>
<dbReference type="PANTHER" id="PTHR43433:SF5">
    <property type="entry name" value="AB HYDROLASE-1 DOMAIN-CONTAINING PROTEIN"/>
    <property type="match status" value="1"/>
</dbReference>
<gene>
    <name evidence="2" type="ORF">ACFORL_07250</name>
</gene>